<evidence type="ECO:0000313" key="1">
    <source>
        <dbReference type="EMBL" id="GII31865.1"/>
    </source>
</evidence>
<keyword evidence="2" id="KW-1185">Reference proteome</keyword>
<dbReference type="AlphaFoldDB" id="A0A8J3X8K3"/>
<dbReference type="EMBL" id="BOOO01000031">
    <property type="protein sequence ID" value="GII31865.1"/>
    <property type="molecule type" value="Genomic_DNA"/>
</dbReference>
<protein>
    <submittedName>
        <fullName evidence="1">Uncharacterized protein</fullName>
    </submittedName>
</protein>
<gene>
    <name evidence="1" type="ORF">Pmi06nite_53070</name>
</gene>
<comment type="caution">
    <text evidence="1">The sequence shown here is derived from an EMBL/GenBank/DDBJ whole genome shotgun (WGS) entry which is preliminary data.</text>
</comment>
<accession>A0A8J3X8K3</accession>
<name>A0A8J3X8K3_9ACTN</name>
<evidence type="ECO:0000313" key="2">
    <source>
        <dbReference type="Proteomes" id="UP000650628"/>
    </source>
</evidence>
<dbReference type="Proteomes" id="UP000650628">
    <property type="component" value="Unassembled WGS sequence"/>
</dbReference>
<reference evidence="1 2" key="1">
    <citation type="submission" date="2021-01" db="EMBL/GenBank/DDBJ databases">
        <title>Whole genome shotgun sequence of Planotetraspora mira NBRC 15435.</title>
        <authorList>
            <person name="Komaki H."/>
            <person name="Tamura T."/>
        </authorList>
    </citation>
    <scope>NUCLEOTIDE SEQUENCE [LARGE SCALE GENOMIC DNA]</scope>
    <source>
        <strain evidence="1 2">NBRC 15435</strain>
    </source>
</reference>
<organism evidence="1 2">
    <name type="scientific">Planotetraspora mira</name>
    <dbReference type="NCBI Taxonomy" id="58121"/>
    <lineage>
        <taxon>Bacteria</taxon>
        <taxon>Bacillati</taxon>
        <taxon>Actinomycetota</taxon>
        <taxon>Actinomycetes</taxon>
        <taxon>Streptosporangiales</taxon>
        <taxon>Streptosporangiaceae</taxon>
        <taxon>Planotetraspora</taxon>
    </lineage>
</organism>
<proteinExistence type="predicted"/>
<sequence>MLFVALVSVGIIVMVIFARDVLAWESCGQDTGTAVADVEMYGAPSPAQCSTAKTEPTGSQTGYVIITQAAAINSNTSEHAPHR</sequence>